<reference evidence="3 4" key="1">
    <citation type="submission" date="2016-11" db="EMBL/GenBank/DDBJ databases">
        <authorList>
            <person name="Jaros S."/>
            <person name="Januszkiewicz K."/>
            <person name="Wedrychowicz H."/>
        </authorList>
    </citation>
    <scope>NUCLEOTIDE SEQUENCE [LARGE SCALE GENOMIC DNA]</scope>
    <source>
        <strain evidence="3 4">DSM 9705</strain>
    </source>
</reference>
<dbReference type="SUPFAM" id="SSF47413">
    <property type="entry name" value="lambda repressor-like DNA-binding domains"/>
    <property type="match status" value="1"/>
</dbReference>
<dbReference type="STRING" id="1121409.SAMN02745124_01052"/>
<dbReference type="GO" id="GO:0003700">
    <property type="term" value="F:DNA-binding transcription factor activity"/>
    <property type="evidence" value="ECO:0007669"/>
    <property type="project" value="TreeGrafter"/>
</dbReference>
<dbReference type="SUPFAM" id="SSF51182">
    <property type="entry name" value="RmlC-like cupins"/>
    <property type="match status" value="1"/>
</dbReference>
<evidence type="ECO:0000313" key="4">
    <source>
        <dbReference type="Proteomes" id="UP000184139"/>
    </source>
</evidence>
<proteinExistence type="predicted"/>
<dbReference type="Proteomes" id="UP000184139">
    <property type="component" value="Unassembled WGS sequence"/>
</dbReference>
<dbReference type="Pfam" id="PF01381">
    <property type="entry name" value="HTH_3"/>
    <property type="match status" value="1"/>
</dbReference>
<dbReference type="PANTHER" id="PTHR46797:SF1">
    <property type="entry name" value="METHYLPHOSPHONATE SYNTHASE"/>
    <property type="match status" value="1"/>
</dbReference>
<dbReference type="AlphaFoldDB" id="A0A1M5U809"/>
<evidence type="ECO:0000259" key="2">
    <source>
        <dbReference type="PROSITE" id="PS50943"/>
    </source>
</evidence>
<dbReference type="Pfam" id="PF07883">
    <property type="entry name" value="Cupin_2"/>
    <property type="match status" value="1"/>
</dbReference>
<organism evidence="3 4">
    <name type="scientific">Desulfofustis glycolicus DSM 9705</name>
    <dbReference type="NCBI Taxonomy" id="1121409"/>
    <lineage>
        <taxon>Bacteria</taxon>
        <taxon>Pseudomonadati</taxon>
        <taxon>Thermodesulfobacteriota</taxon>
        <taxon>Desulfobulbia</taxon>
        <taxon>Desulfobulbales</taxon>
        <taxon>Desulfocapsaceae</taxon>
        <taxon>Desulfofustis</taxon>
    </lineage>
</organism>
<dbReference type="CDD" id="cd02209">
    <property type="entry name" value="cupin_XRE_C"/>
    <property type="match status" value="1"/>
</dbReference>
<name>A0A1M5U809_9BACT</name>
<dbReference type="Gene3D" id="2.60.120.10">
    <property type="entry name" value="Jelly Rolls"/>
    <property type="match status" value="1"/>
</dbReference>
<evidence type="ECO:0000256" key="1">
    <source>
        <dbReference type="ARBA" id="ARBA00023125"/>
    </source>
</evidence>
<dbReference type="OrthoDB" id="5343295at2"/>
<keyword evidence="1" id="KW-0238">DNA-binding</keyword>
<dbReference type="InterPro" id="IPR013096">
    <property type="entry name" value="Cupin_2"/>
</dbReference>
<feature type="domain" description="HTH cro/C1-type" evidence="2">
    <location>
        <begin position="18"/>
        <end position="72"/>
    </location>
</feature>
<protein>
    <submittedName>
        <fullName evidence="3">Transcriptional regulator, XRE family with cupin sensor</fullName>
    </submittedName>
</protein>
<dbReference type="InterPro" id="IPR014710">
    <property type="entry name" value="RmlC-like_jellyroll"/>
</dbReference>
<sequence length="200" mass="21998">MPPGSTKSTIEASIGARIRNLRNKKQLKLNDLSKATNLSKGLLSKIENGKVSSPVSTLALIAEALGVNLSVLVDDGVDQAPCAYVLVKKKDRVRLNKEPATFGLCMEMLAQEKPNKLMEPCVLYLESGRTEPVLFVHPGEEMVIVLQGTMEFTYGEDMFLMEEGDSIYLDATVPHGGRNVADTELKLLMVICETNERPKF</sequence>
<gene>
    <name evidence="3" type="ORF">SAMN02745124_01052</name>
</gene>
<dbReference type="CDD" id="cd00093">
    <property type="entry name" value="HTH_XRE"/>
    <property type="match status" value="1"/>
</dbReference>
<dbReference type="EMBL" id="FQXS01000004">
    <property type="protein sequence ID" value="SHH58986.1"/>
    <property type="molecule type" value="Genomic_DNA"/>
</dbReference>
<dbReference type="SMART" id="SM00530">
    <property type="entry name" value="HTH_XRE"/>
    <property type="match status" value="1"/>
</dbReference>
<accession>A0A1M5U809</accession>
<dbReference type="GO" id="GO:0003677">
    <property type="term" value="F:DNA binding"/>
    <property type="evidence" value="ECO:0007669"/>
    <property type="project" value="UniProtKB-KW"/>
</dbReference>
<dbReference type="Gene3D" id="1.10.260.40">
    <property type="entry name" value="lambda repressor-like DNA-binding domains"/>
    <property type="match status" value="1"/>
</dbReference>
<evidence type="ECO:0000313" key="3">
    <source>
        <dbReference type="EMBL" id="SHH58986.1"/>
    </source>
</evidence>
<dbReference type="PROSITE" id="PS50943">
    <property type="entry name" value="HTH_CROC1"/>
    <property type="match status" value="1"/>
</dbReference>
<dbReference type="PANTHER" id="PTHR46797">
    <property type="entry name" value="HTH-TYPE TRANSCRIPTIONAL REGULATOR"/>
    <property type="match status" value="1"/>
</dbReference>
<dbReference type="InterPro" id="IPR001387">
    <property type="entry name" value="Cro/C1-type_HTH"/>
</dbReference>
<dbReference type="RefSeq" id="WP_073373912.1">
    <property type="nucleotide sequence ID" value="NZ_FQXS01000004.1"/>
</dbReference>
<dbReference type="InterPro" id="IPR010982">
    <property type="entry name" value="Lambda_DNA-bd_dom_sf"/>
</dbReference>
<dbReference type="InterPro" id="IPR050807">
    <property type="entry name" value="TransReg_Diox_bact_type"/>
</dbReference>
<dbReference type="InterPro" id="IPR011051">
    <property type="entry name" value="RmlC_Cupin_sf"/>
</dbReference>
<dbReference type="GO" id="GO:0005829">
    <property type="term" value="C:cytosol"/>
    <property type="evidence" value="ECO:0007669"/>
    <property type="project" value="TreeGrafter"/>
</dbReference>
<keyword evidence="4" id="KW-1185">Reference proteome</keyword>